<organism evidence="2 3">
    <name type="scientific">Emergomyces africanus</name>
    <dbReference type="NCBI Taxonomy" id="1955775"/>
    <lineage>
        <taxon>Eukaryota</taxon>
        <taxon>Fungi</taxon>
        <taxon>Dikarya</taxon>
        <taxon>Ascomycota</taxon>
        <taxon>Pezizomycotina</taxon>
        <taxon>Eurotiomycetes</taxon>
        <taxon>Eurotiomycetidae</taxon>
        <taxon>Onygenales</taxon>
        <taxon>Ajellomycetaceae</taxon>
        <taxon>Emergomyces</taxon>
    </lineage>
</organism>
<protein>
    <submittedName>
        <fullName evidence="2">Uncharacterized protein</fullName>
    </submittedName>
</protein>
<feature type="region of interest" description="Disordered" evidence="1">
    <location>
        <begin position="141"/>
        <end position="161"/>
    </location>
</feature>
<feature type="compositionally biased region" description="Pro residues" evidence="1">
    <location>
        <begin position="12"/>
        <end position="43"/>
    </location>
</feature>
<evidence type="ECO:0000313" key="3">
    <source>
        <dbReference type="Proteomes" id="UP000091918"/>
    </source>
</evidence>
<reference evidence="2 3" key="1">
    <citation type="submission" date="2015-07" db="EMBL/GenBank/DDBJ databases">
        <title>Emmonsia species relationships and genome sequence.</title>
        <authorList>
            <person name="Cuomo C.A."/>
            <person name="Schwartz I.S."/>
            <person name="Kenyon C."/>
            <person name="de Hoog G.S."/>
            <person name="Govender N.P."/>
            <person name="Botha A."/>
            <person name="Moreno L."/>
            <person name="de Vries M."/>
            <person name="Munoz J.F."/>
            <person name="Stielow J.B."/>
        </authorList>
    </citation>
    <scope>NUCLEOTIDE SEQUENCE [LARGE SCALE GENOMIC DNA]</scope>
    <source>
        <strain evidence="2 3">CBS 136260</strain>
    </source>
</reference>
<dbReference type="STRING" id="1658172.A0A1B7NMN3"/>
<accession>A0A1B7NMN3</accession>
<dbReference type="OrthoDB" id="4188466at2759"/>
<evidence type="ECO:0000256" key="1">
    <source>
        <dbReference type="SAM" id="MobiDB-lite"/>
    </source>
</evidence>
<gene>
    <name evidence="2" type="ORF">ACJ72_07845</name>
</gene>
<evidence type="ECO:0000313" key="2">
    <source>
        <dbReference type="EMBL" id="OAX77850.1"/>
    </source>
</evidence>
<keyword evidence="3" id="KW-1185">Reference proteome</keyword>
<dbReference type="Proteomes" id="UP000091918">
    <property type="component" value="Unassembled WGS sequence"/>
</dbReference>
<dbReference type="AlphaFoldDB" id="A0A1B7NMN3"/>
<comment type="caution">
    <text evidence="2">The sequence shown here is derived from an EMBL/GenBank/DDBJ whole genome shotgun (WGS) entry which is preliminary data.</text>
</comment>
<sequence>MTTSSGPRFSSPLPPLSLLTPPPPIPPPIPPPPSSSSQPPPTETPTMLTTDLQHITNTLTDRLERQLLHIKDRSFHRLHRKIDAILNRVPAKEHFETEMGRELRAVKEDVAGFRRELVVVKSLMTNQWVRRLSGSIVWVPPCGSGSGGDDDDDDDDDDGVEDVEDIFPATLTCGGDGDGVVDWIGDALVRLVECYALHINRWQDWGRFELDDPGAAQFDTLRDAVSKYPMRCLRDLAAVWGLAFDLLERPPDLVIVEACEVDREKK</sequence>
<feature type="region of interest" description="Disordered" evidence="1">
    <location>
        <begin position="1"/>
        <end position="46"/>
    </location>
</feature>
<dbReference type="EMBL" id="LGUA01001988">
    <property type="protein sequence ID" value="OAX77850.1"/>
    <property type="molecule type" value="Genomic_DNA"/>
</dbReference>
<feature type="compositionally biased region" description="Acidic residues" evidence="1">
    <location>
        <begin position="148"/>
        <end position="161"/>
    </location>
</feature>
<proteinExistence type="predicted"/>
<name>A0A1B7NMN3_9EURO</name>